<dbReference type="Proteomes" id="UP000283509">
    <property type="component" value="Unassembled WGS sequence"/>
</dbReference>
<name>A0A423SQC9_PENVA</name>
<evidence type="ECO:0000256" key="7">
    <source>
        <dbReference type="ARBA" id="ARBA00022989"/>
    </source>
</evidence>
<feature type="signal peptide" evidence="11">
    <location>
        <begin position="1"/>
        <end position="17"/>
    </location>
</feature>
<dbReference type="Gene3D" id="1.20.58.390">
    <property type="entry name" value="Neurotransmitter-gated ion-channel transmembrane domain"/>
    <property type="match status" value="1"/>
</dbReference>
<reference evidence="14 15" key="1">
    <citation type="submission" date="2018-04" db="EMBL/GenBank/DDBJ databases">
        <authorList>
            <person name="Zhang X."/>
            <person name="Yuan J."/>
            <person name="Li F."/>
            <person name="Xiang J."/>
        </authorList>
    </citation>
    <scope>NUCLEOTIDE SEQUENCE [LARGE SCALE GENOMIC DNA]</scope>
    <source>
        <tissue evidence="14">Muscle</tissue>
    </source>
</reference>
<keyword evidence="3 11" id="KW-0813">Transport</keyword>
<evidence type="ECO:0000256" key="8">
    <source>
        <dbReference type="ARBA" id="ARBA00023065"/>
    </source>
</evidence>
<dbReference type="SUPFAM" id="SSF63712">
    <property type="entry name" value="Nicotinic receptor ligand binding domain-like"/>
    <property type="match status" value="1"/>
</dbReference>
<dbReference type="PRINTS" id="PR00252">
    <property type="entry name" value="NRIONCHANNEL"/>
</dbReference>
<dbReference type="InterPro" id="IPR018000">
    <property type="entry name" value="Neurotransmitter_ion_chnl_CS"/>
</dbReference>
<dbReference type="PROSITE" id="PS00236">
    <property type="entry name" value="NEUROTR_ION_CHANNEL"/>
    <property type="match status" value="1"/>
</dbReference>
<comment type="subcellular location">
    <subcellularLocation>
        <location evidence="2">Cell membrane</location>
    </subcellularLocation>
    <subcellularLocation>
        <location evidence="1">Membrane</location>
        <topology evidence="1">Multi-pass membrane protein</topology>
    </subcellularLocation>
</comment>
<comment type="similarity">
    <text evidence="11">Belongs to the ligand-gated ion channel (TC 1.A.9) family.</text>
</comment>
<keyword evidence="4" id="KW-1003">Cell membrane</keyword>
<evidence type="ECO:0000313" key="15">
    <source>
        <dbReference type="Proteomes" id="UP000283509"/>
    </source>
</evidence>
<gene>
    <name evidence="14" type="ORF">C7M84_015585</name>
</gene>
<feature type="domain" description="Neurotransmitter-gated ion-channel ligand-binding" evidence="12">
    <location>
        <begin position="20"/>
        <end position="230"/>
    </location>
</feature>
<evidence type="ECO:0000256" key="4">
    <source>
        <dbReference type="ARBA" id="ARBA00022475"/>
    </source>
</evidence>
<evidence type="ECO:0000256" key="10">
    <source>
        <dbReference type="ARBA" id="ARBA00023303"/>
    </source>
</evidence>
<keyword evidence="10 11" id="KW-0407">Ion channel</keyword>
<evidence type="ECO:0000256" key="11">
    <source>
        <dbReference type="RuleBase" id="RU000687"/>
    </source>
</evidence>
<dbReference type="InterPro" id="IPR038050">
    <property type="entry name" value="Neuro_actylchol_rec"/>
</dbReference>
<dbReference type="GO" id="GO:0004888">
    <property type="term" value="F:transmembrane signaling receptor activity"/>
    <property type="evidence" value="ECO:0007669"/>
    <property type="project" value="InterPro"/>
</dbReference>
<dbReference type="STRING" id="6689.A0A423SQC9"/>
<keyword evidence="15" id="KW-1185">Reference proteome</keyword>
<dbReference type="InterPro" id="IPR006201">
    <property type="entry name" value="Neur_channel"/>
</dbReference>
<dbReference type="Gene3D" id="2.70.170.10">
    <property type="entry name" value="Neurotransmitter-gated ion-channel ligand-binding domain"/>
    <property type="match status" value="1"/>
</dbReference>
<reference evidence="14 15" key="2">
    <citation type="submission" date="2019-01" db="EMBL/GenBank/DDBJ databases">
        <title>The decoding of complex shrimp genome reveals the adaptation for benthos swimmer, frequently molting mechanism and breeding impact on genome.</title>
        <authorList>
            <person name="Sun Y."/>
            <person name="Gao Y."/>
            <person name="Yu Y."/>
        </authorList>
    </citation>
    <scope>NUCLEOTIDE SEQUENCE [LARGE SCALE GENOMIC DNA]</scope>
    <source>
        <tissue evidence="14">Muscle</tissue>
    </source>
</reference>
<dbReference type="PANTHER" id="PTHR18945">
    <property type="entry name" value="NEUROTRANSMITTER GATED ION CHANNEL"/>
    <property type="match status" value="1"/>
</dbReference>
<dbReference type="InterPro" id="IPR036734">
    <property type="entry name" value="Neur_chan_lig-bd_sf"/>
</dbReference>
<feature type="transmembrane region" description="Helical" evidence="11">
    <location>
        <begin position="266"/>
        <end position="285"/>
    </location>
</feature>
<proteinExistence type="inferred from homology"/>
<dbReference type="InterPro" id="IPR006202">
    <property type="entry name" value="Neur_chan_lig-bd"/>
</dbReference>
<keyword evidence="9 11" id="KW-0472">Membrane</keyword>
<accession>A0A423SQC9</accession>
<evidence type="ECO:0000256" key="9">
    <source>
        <dbReference type="ARBA" id="ARBA00023136"/>
    </source>
</evidence>
<keyword evidence="5 11" id="KW-0812">Transmembrane</keyword>
<dbReference type="InterPro" id="IPR006028">
    <property type="entry name" value="GABAA/Glycine_rcpt"/>
</dbReference>
<dbReference type="Pfam" id="PF02932">
    <property type="entry name" value="Neur_chan_memb"/>
    <property type="match status" value="1"/>
</dbReference>
<dbReference type="GO" id="GO:0005886">
    <property type="term" value="C:plasma membrane"/>
    <property type="evidence" value="ECO:0007669"/>
    <property type="project" value="UniProtKB-SubCell"/>
</dbReference>
<evidence type="ECO:0000256" key="5">
    <source>
        <dbReference type="ARBA" id="ARBA00022692"/>
    </source>
</evidence>
<feature type="transmembrane region" description="Helical" evidence="11">
    <location>
        <begin position="297"/>
        <end position="319"/>
    </location>
</feature>
<evidence type="ECO:0000256" key="3">
    <source>
        <dbReference type="ARBA" id="ARBA00022448"/>
    </source>
</evidence>
<dbReference type="GO" id="GO:0005254">
    <property type="term" value="F:chloride channel activity"/>
    <property type="evidence" value="ECO:0007669"/>
    <property type="project" value="UniProtKB-ARBA"/>
</dbReference>
<dbReference type="GO" id="GO:0005230">
    <property type="term" value="F:extracellular ligand-gated monoatomic ion channel activity"/>
    <property type="evidence" value="ECO:0007669"/>
    <property type="project" value="InterPro"/>
</dbReference>
<dbReference type="AlphaFoldDB" id="A0A423SQC9"/>
<sequence length="390" mass="44502">MEASVFLVAVMLALAEAQVDLLPASYLKHVRPKTPDGSPLRVGVSWHVSRIHQVDVDAMTVQLSVRPGVAWVDPRLNYTGEDHRDDHAHLLPLTLEFLEHAWKPDLFFLDMRDVRKFEMIDEVAGLWLLRNLTLYLSFLAMVTVDCPMRFHAYPFDVQNCSLAMTSYEYNREEVSLFWLPEGVSSSHQLTDQLPGYDLRLLPAVVTTHSWCQDCFLEPASALQSGFILSRRFSAHLLNAYVPSGLFVVVAWASFFWPPEVVPGRTVLVVTSLLTVVSMYTGVRATSPHTDYLKAIDIWFFMCILFNVLVLLQFGTVITLRRCQEKAKSAVVAPAPKGGAPHRLTPDLTQVKKLQRWEYHFELASKVLFPVAFVVFNLVYWGRFLSHREWH</sequence>
<dbReference type="InterPro" id="IPR036719">
    <property type="entry name" value="Neuro-gated_channel_TM_sf"/>
</dbReference>
<keyword evidence="14" id="KW-0675">Receptor</keyword>
<dbReference type="OrthoDB" id="6378843at2759"/>
<dbReference type="InterPro" id="IPR006029">
    <property type="entry name" value="Neurotrans-gated_channel_TM"/>
</dbReference>
<organism evidence="14 15">
    <name type="scientific">Penaeus vannamei</name>
    <name type="common">Whiteleg shrimp</name>
    <name type="synonym">Litopenaeus vannamei</name>
    <dbReference type="NCBI Taxonomy" id="6689"/>
    <lineage>
        <taxon>Eukaryota</taxon>
        <taxon>Metazoa</taxon>
        <taxon>Ecdysozoa</taxon>
        <taxon>Arthropoda</taxon>
        <taxon>Crustacea</taxon>
        <taxon>Multicrustacea</taxon>
        <taxon>Malacostraca</taxon>
        <taxon>Eumalacostraca</taxon>
        <taxon>Eucarida</taxon>
        <taxon>Decapoda</taxon>
        <taxon>Dendrobranchiata</taxon>
        <taxon>Penaeoidea</taxon>
        <taxon>Penaeidae</taxon>
        <taxon>Penaeus</taxon>
    </lineage>
</organism>
<evidence type="ECO:0000259" key="12">
    <source>
        <dbReference type="Pfam" id="PF02931"/>
    </source>
</evidence>
<feature type="transmembrane region" description="Helical" evidence="11">
    <location>
        <begin position="232"/>
        <end position="254"/>
    </location>
</feature>
<dbReference type="CDD" id="cd19049">
    <property type="entry name" value="LGIC_TM_anion"/>
    <property type="match status" value="1"/>
</dbReference>
<keyword evidence="6 11" id="KW-0732">Signal</keyword>
<feature type="domain" description="Neurotransmitter-gated ion-channel transmembrane" evidence="13">
    <location>
        <begin position="240"/>
        <end position="323"/>
    </location>
</feature>
<dbReference type="SUPFAM" id="SSF90112">
    <property type="entry name" value="Neurotransmitter-gated ion-channel transmembrane pore"/>
    <property type="match status" value="1"/>
</dbReference>
<dbReference type="PRINTS" id="PR00253">
    <property type="entry name" value="GABAARECEPTR"/>
</dbReference>
<evidence type="ECO:0000259" key="13">
    <source>
        <dbReference type="Pfam" id="PF02932"/>
    </source>
</evidence>
<keyword evidence="7 11" id="KW-1133">Transmembrane helix</keyword>
<dbReference type="Pfam" id="PF02931">
    <property type="entry name" value="Neur_chan_LBD"/>
    <property type="match status" value="1"/>
</dbReference>
<feature type="transmembrane region" description="Helical" evidence="11">
    <location>
        <begin position="362"/>
        <end position="381"/>
    </location>
</feature>
<evidence type="ECO:0000313" key="14">
    <source>
        <dbReference type="EMBL" id="ROT66393.1"/>
    </source>
</evidence>
<dbReference type="GO" id="GO:0099095">
    <property type="term" value="F:ligand-gated monoatomic anion channel activity"/>
    <property type="evidence" value="ECO:0007669"/>
    <property type="project" value="UniProtKB-ARBA"/>
</dbReference>
<keyword evidence="8 11" id="KW-0406">Ion transport</keyword>
<protein>
    <submittedName>
        <fullName evidence="14">Putative glycine receptor subunit alphaZ1</fullName>
    </submittedName>
</protein>
<evidence type="ECO:0000256" key="1">
    <source>
        <dbReference type="ARBA" id="ARBA00004141"/>
    </source>
</evidence>
<evidence type="ECO:0000256" key="6">
    <source>
        <dbReference type="ARBA" id="ARBA00022729"/>
    </source>
</evidence>
<dbReference type="EMBL" id="QCYY01002943">
    <property type="protein sequence ID" value="ROT66393.1"/>
    <property type="molecule type" value="Genomic_DNA"/>
</dbReference>
<feature type="chain" id="PRO_5022263512" evidence="11">
    <location>
        <begin position="18"/>
        <end position="390"/>
    </location>
</feature>
<evidence type="ECO:0000256" key="2">
    <source>
        <dbReference type="ARBA" id="ARBA00004236"/>
    </source>
</evidence>
<comment type="caution">
    <text evidence="14">The sequence shown here is derived from an EMBL/GenBank/DDBJ whole genome shotgun (WGS) entry which is preliminary data.</text>
</comment>